<dbReference type="InterPro" id="IPR019734">
    <property type="entry name" value="TPR_rpt"/>
</dbReference>
<dbReference type="InterPro" id="IPR013229">
    <property type="entry name" value="PEGA"/>
</dbReference>
<keyword evidence="2" id="KW-1133">Transmembrane helix</keyword>
<keyword evidence="2" id="KW-0812">Transmembrane</keyword>
<evidence type="ECO:0000259" key="4">
    <source>
        <dbReference type="Pfam" id="PF08308"/>
    </source>
</evidence>
<evidence type="ECO:0000313" key="6">
    <source>
        <dbReference type="Proteomes" id="UP001370348"/>
    </source>
</evidence>
<sequence>MNRKFRRISLVVALIIASAPIASFAQEPTGPSGRSAPSSKMDEARARYARGMKIYEEGNAPAARAEFERAYALAPSYRILYNIGLCYQATNDYVEALRALERYLSEGGSEIGEERRAEVNKQIADLKPNIASVTITTNVSGATITVDDVAVAQSPLPDKILVNPGRRKISATKQGLFPATKSIVFVGSENTQVNLELTDPPRSQETPKADTDYAPYIAWAATGALAIGAGVTGFLALKADSSENDTIGRRGVTRSEIDDARSKTRTLSVTADVLTAATIVAGGVALYLSVFKSKTSSVEATARLTPAGASIVGHF</sequence>
<evidence type="ECO:0000313" key="5">
    <source>
        <dbReference type="EMBL" id="WXB16099.1"/>
    </source>
</evidence>
<keyword evidence="3" id="KW-0732">Signal</keyword>
<organism evidence="5 6">
    <name type="scientific">Pendulispora albinea</name>
    <dbReference type="NCBI Taxonomy" id="2741071"/>
    <lineage>
        <taxon>Bacteria</taxon>
        <taxon>Pseudomonadati</taxon>
        <taxon>Myxococcota</taxon>
        <taxon>Myxococcia</taxon>
        <taxon>Myxococcales</taxon>
        <taxon>Sorangiineae</taxon>
        <taxon>Pendulisporaceae</taxon>
        <taxon>Pendulispora</taxon>
    </lineage>
</organism>
<keyword evidence="2" id="KW-0472">Membrane</keyword>
<feature type="chain" id="PRO_5045585413" evidence="3">
    <location>
        <begin position="26"/>
        <end position="315"/>
    </location>
</feature>
<evidence type="ECO:0000256" key="3">
    <source>
        <dbReference type="SAM" id="SignalP"/>
    </source>
</evidence>
<dbReference type="RefSeq" id="WP_394825727.1">
    <property type="nucleotide sequence ID" value="NZ_CP089984.1"/>
</dbReference>
<feature type="transmembrane region" description="Helical" evidence="2">
    <location>
        <begin position="269"/>
        <end position="290"/>
    </location>
</feature>
<keyword evidence="6" id="KW-1185">Reference proteome</keyword>
<dbReference type="EMBL" id="CP089984">
    <property type="protein sequence ID" value="WXB16099.1"/>
    <property type="molecule type" value="Genomic_DNA"/>
</dbReference>
<evidence type="ECO:0000256" key="1">
    <source>
        <dbReference type="PROSITE-ProRule" id="PRU00339"/>
    </source>
</evidence>
<feature type="signal peptide" evidence="3">
    <location>
        <begin position="1"/>
        <end position="25"/>
    </location>
</feature>
<feature type="transmembrane region" description="Helical" evidence="2">
    <location>
        <begin position="216"/>
        <end position="237"/>
    </location>
</feature>
<dbReference type="Proteomes" id="UP001370348">
    <property type="component" value="Chromosome"/>
</dbReference>
<proteinExistence type="predicted"/>
<reference evidence="5 6" key="1">
    <citation type="submission" date="2021-12" db="EMBL/GenBank/DDBJ databases">
        <title>Discovery of the Pendulisporaceae a myxobacterial family with distinct sporulation behavior and unique specialized metabolism.</title>
        <authorList>
            <person name="Garcia R."/>
            <person name="Popoff A."/>
            <person name="Bader C.D."/>
            <person name="Loehr J."/>
            <person name="Walesch S."/>
            <person name="Walt C."/>
            <person name="Boldt J."/>
            <person name="Bunk B."/>
            <person name="Haeckl F.J.F.P.J."/>
            <person name="Gunesch A.P."/>
            <person name="Birkelbach J."/>
            <person name="Nuebel U."/>
            <person name="Pietschmann T."/>
            <person name="Bach T."/>
            <person name="Mueller R."/>
        </authorList>
    </citation>
    <scope>NUCLEOTIDE SEQUENCE [LARGE SCALE GENOMIC DNA]</scope>
    <source>
        <strain evidence="5 6">MSr11954</strain>
    </source>
</reference>
<dbReference type="Pfam" id="PF08308">
    <property type="entry name" value="PEGA"/>
    <property type="match status" value="1"/>
</dbReference>
<gene>
    <name evidence="5" type="ORF">LZC94_02230</name>
</gene>
<dbReference type="SUPFAM" id="SSF48452">
    <property type="entry name" value="TPR-like"/>
    <property type="match status" value="1"/>
</dbReference>
<name>A0ABZ2LYS3_9BACT</name>
<evidence type="ECO:0000256" key="2">
    <source>
        <dbReference type="SAM" id="Phobius"/>
    </source>
</evidence>
<feature type="repeat" description="TPR" evidence="1">
    <location>
        <begin position="44"/>
        <end position="77"/>
    </location>
</feature>
<dbReference type="PROSITE" id="PS50005">
    <property type="entry name" value="TPR"/>
    <property type="match status" value="1"/>
</dbReference>
<feature type="domain" description="PEGA" evidence="4">
    <location>
        <begin position="132"/>
        <end position="198"/>
    </location>
</feature>
<keyword evidence="1" id="KW-0802">TPR repeat</keyword>
<accession>A0ABZ2LYS3</accession>
<dbReference type="InterPro" id="IPR011990">
    <property type="entry name" value="TPR-like_helical_dom_sf"/>
</dbReference>
<protein>
    <submittedName>
        <fullName evidence="5">PEGA domain-containing protein</fullName>
    </submittedName>
</protein>
<dbReference type="Gene3D" id="1.25.40.10">
    <property type="entry name" value="Tetratricopeptide repeat domain"/>
    <property type="match status" value="1"/>
</dbReference>